<comment type="similarity">
    <text evidence="1">Belongs to the metallophosphoesterase superfamily. YfcE family.</text>
</comment>
<reference evidence="3 4" key="1">
    <citation type="submission" date="2022-03" db="EMBL/GenBank/DDBJ databases">
        <title>Novel taxa within the pig intestine.</title>
        <authorList>
            <person name="Wylensek D."/>
            <person name="Bishof K."/>
            <person name="Afrizal A."/>
            <person name="Clavel T."/>
        </authorList>
    </citation>
    <scope>NUCLEOTIDE SEQUENCE [LARGE SCALE GENOMIC DNA]</scope>
    <source>
        <strain evidence="3 4">CLA-KB-P133</strain>
    </source>
</reference>
<accession>A0AB35U6C9</accession>
<gene>
    <name evidence="3" type="ORF">MOZ60_08165</name>
</gene>
<protein>
    <submittedName>
        <fullName evidence="3">Metallophosphoesterase family protein</fullName>
    </submittedName>
</protein>
<dbReference type="AlphaFoldDB" id="A0AB35U6C9"/>
<dbReference type="InterPro" id="IPR029052">
    <property type="entry name" value="Metallo-depent_PP-like"/>
</dbReference>
<dbReference type="EMBL" id="JALBUR010000021">
    <property type="protein sequence ID" value="MDX8420067.1"/>
    <property type="molecule type" value="Genomic_DNA"/>
</dbReference>
<comment type="caution">
    <text evidence="3">The sequence shown here is derived from an EMBL/GenBank/DDBJ whole genome shotgun (WGS) entry which is preliminary data.</text>
</comment>
<evidence type="ECO:0000256" key="1">
    <source>
        <dbReference type="ARBA" id="ARBA00008950"/>
    </source>
</evidence>
<dbReference type="InterPro" id="IPR024654">
    <property type="entry name" value="Calcineurin-like_PHP_lpxH"/>
</dbReference>
<proteinExistence type="inferred from homology"/>
<dbReference type="Pfam" id="PF12850">
    <property type="entry name" value="Metallophos_2"/>
    <property type="match status" value="1"/>
</dbReference>
<dbReference type="SUPFAM" id="SSF56300">
    <property type="entry name" value="Metallo-dependent phosphatases"/>
    <property type="match status" value="1"/>
</dbReference>
<dbReference type="RefSeq" id="WP_277654860.1">
    <property type="nucleotide sequence ID" value="NZ_JALBUR010000021.1"/>
</dbReference>
<dbReference type="Proteomes" id="UP001286174">
    <property type="component" value="Unassembled WGS sequence"/>
</dbReference>
<feature type="domain" description="Calcineurin-like phosphoesterase" evidence="2">
    <location>
        <begin position="1"/>
        <end position="170"/>
    </location>
</feature>
<keyword evidence="4" id="KW-1185">Reference proteome</keyword>
<evidence type="ECO:0000313" key="4">
    <source>
        <dbReference type="Proteomes" id="UP001286174"/>
    </source>
</evidence>
<name>A0AB35U6C9_9FIRM</name>
<sequence>MKLLLLADIEDRGLWDYWAPEKTAGYDLIVSCGDLSPDYLEFLTTVANIPLLYVRGNHDSLYDHHPPLGCIDIDDTVYNFHGLRILGLGGSMRYHDGKDMYTEKQMHKRIRHLEGMLRFTGGFDLFVSHAPCLGFGDGKDPAHRGFACFNDLLTRWGPKYMVYGHVHASYGASFQREIIHPAGTKLINACGRYPLVLSGSDYPAEGRTGSLFYDLYIRRTHHLSV</sequence>
<evidence type="ECO:0000313" key="3">
    <source>
        <dbReference type="EMBL" id="MDX8420067.1"/>
    </source>
</evidence>
<evidence type="ECO:0000259" key="2">
    <source>
        <dbReference type="Pfam" id="PF12850"/>
    </source>
</evidence>
<dbReference type="Gene3D" id="3.60.21.10">
    <property type="match status" value="1"/>
</dbReference>
<organism evidence="3 4">
    <name type="scientific">Grylomicrobium aquisgranensis</name>
    <dbReference type="NCBI Taxonomy" id="2926318"/>
    <lineage>
        <taxon>Bacteria</taxon>
        <taxon>Bacillati</taxon>
        <taxon>Bacillota</taxon>
        <taxon>Erysipelotrichia</taxon>
        <taxon>Erysipelotrichales</taxon>
        <taxon>Erysipelotrichaceae</taxon>
        <taxon>Grylomicrobium</taxon>
    </lineage>
</organism>